<dbReference type="SUPFAM" id="SSF54523">
    <property type="entry name" value="Pili subunits"/>
    <property type="match status" value="1"/>
</dbReference>
<gene>
    <name evidence="2" type="primary">gspG</name>
    <name evidence="2" type="ORF">PQR62_11250</name>
</gene>
<name>A0ABW9A9F4_9BURK</name>
<dbReference type="Proteomes" id="UP001629246">
    <property type="component" value="Unassembled WGS sequence"/>
</dbReference>
<dbReference type="EMBL" id="JAQQFM010000004">
    <property type="protein sequence ID" value="MFL9924844.1"/>
    <property type="molecule type" value="Genomic_DNA"/>
</dbReference>
<comment type="caution">
    <text evidence="2">The sequence shown here is derived from an EMBL/GenBank/DDBJ whole genome shotgun (WGS) entry which is preliminary data.</text>
</comment>
<dbReference type="RefSeq" id="WP_408157853.1">
    <property type="nucleotide sequence ID" value="NZ_JAQQFM010000004.1"/>
</dbReference>
<dbReference type="InterPro" id="IPR013545">
    <property type="entry name" value="T2SS_protein-GspG_C"/>
</dbReference>
<dbReference type="InterPro" id="IPR045584">
    <property type="entry name" value="Pilin-like"/>
</dbReference>
<dbReference type="Gene3D" id="3.30.700.10">
    <property type="entry name" value="Glycoprotein, Type 4 Pilin"/>
    <property type="match status" value="1"/>
</dbReference>
<dbReference type="InterPro" id="IPR010054">
    <property type="entry name" value="Type2_sec_GspG"/>
</dbReference>
<sequence length="155" mass="17209">MRRPHSPSRRPPAPRALQRGVGRLQWIILLAVLAVAAAWGLPKLADRWSHDHSPEAIAVERELQAISQGLEIYKKDNGRYPSSQQGLLALAIKPTRAPVPNGWQIGGYVDKLPHDPWGNPYQYRANEEGSEYELFSFGKSGAAGGEDSEQVIRLH</sequence>
<organism evidence="2 3">
    <name type="scientific">Herbaspirillum lusitanum</name>
    <dbReference type="NCBI Taxonomy" id="213312"/>
    <lineage>
        <taxon>Bacteria</taxon>
        <taxon>Pseudomonadati</taxon>
        <taxon>Pseudomonadota</taxon>
        <taxon>Betaproteobacteria</taxon>
        <taxon>Burkholderiales</taxon>
        <taxon>Oxalobacteraceae</taxon>
        <taxon>Herbaspirillum</taxon>
    </lineage>
</organism>
<dbReference type="NCBIfam" id="TIGR01710">
    <property type="entry name" value="typeII_sec_gspG"/>
    <property type="match status" value="1"/>
</dbReference>
<evidence type="ECO:0000313" key="2">
    <source>
        <dbReference type="EMBL" id="MFL9924844.1"/>
    </source>
</evidence>
<dbReference type="Pfam" id="PF08334">
    <property type="entry name" value="T2SSG"/>
    <property type="match status" value="1"/>
</dbReference>
<reference evidence="2 3" key="1">
    <citation type="journal article" date="2024" name="Chem. Sci.">
        <title>Discovery of megapolipeptins by genome mining of a Burkholderiales bacteria collection.</title>
        <authorList>
            <person name="Paulo B.S."/>
            <person name="Recchia M.J.J."/>
            <person name="Lee S."/>
            <person name="Fergusson C.H."/>
            <person name="Romanowski S.B."/>
            <person name="Hernandez A."/>
            <person name="Krull N."/>
            <person name="Liu D.Y."/>
            <person name="Cavanagh H."/>
            <person name="Bos A."/>
            <person name="Gray C.A."/>
            <person name="Murphy B.T."/>
            <person name="Linington R.G."/>
            <person name="Eustaquio A.S."/>
        </authorList>
    </citation>
    <scope>NUCLEOTIDE SEQUENCE [LARGE SCALE GENOMIC DNA]</scope>
    <source>
        <strain evidence="2 3">RL21-008-BIB-A</strain>
    </source>
</reference>
<evidence type="ECO:0000313" key="3">
    <source>
        <dbReference type="Proteomes" id="UP001629246"/>
    </source>
</evidence>
<protein>
    <submittedName>
        <fullName evidence="2">Type II secretion system major pseudopilin GspG</fullName>
    </submittedName>
</protein>
<evidence type="ECO:0000259" key="1">
    <source>
        <dbReference type="Pfam" id="PF08334"/>
    </source>
</evidence>
<keyword evidence="3" id="KW-1185">Reference proteome</keyword>
<accession>A0ABW9A9F4</accession>
<proteinExistence type="predicted"/>
<feature type="domain" description="Type II secretion system protein GspG C-terminal" evidence="1">
    <location>
        <begin position="58"/>
        <end position="152"/>
    </location>
</feature>